<evidence type="ECO:0008006" key="3">
    <source>
        <dbReference type="Google" id="ProtNLM"/>
    </source>
</evidence>
<keyword evidence="2" id="KW-1185">Reference proteome</keyword>
<dbReference type="EMBL" id="LT669839">
    <property type="protein sequence ID" value="SHD76980.1"/>
    <property type="molecule type" value="Genomic_DNA"/>
</dbReference>
<dbReference type="OrthoDB" id="9790372at2"/>
<dbReference type="AlphaFoldDB" id="M1YSV4"/>
<dbReference type="PANTHER" id="PTHR34374:SF1">
    <property type="entry name" value="LARGE RIBOSOMAL RNA SUBUNIT ACCUMULATION PROTEIN YCED HOMOLOG 1, CHLOROPLASTIC"/>
    <property type="match status" value="1"/>
</dbReference>
<sequence length="170" mass="19497">MSIDLSNFRDKAVASIPVKGKLKKDNLDVNGRKINFIEPVKYEGEIYRVDRDKLLHLNVIYSYQEACGRCLESFTKKERAVLSGKLVEKTDKIEQDGEDEIIYYVDEKLDLAEYIISTIILSLPMKPLCHEECKGLCPKCGTNHNKEDCQCVIEDVDPRLAILKDLFPKK</sequence>
<dbReference type="InterPro" id="IPR003772">
    <property type="entry name" value="YceD"/>
</dbReference>
<organism evidence="1 2">
    <name type="scientific">[Clostridium] ultunense Esp</name>
    <dbReference type="NCBI Taxonomy" id="1288971"/>
    <lineage>
        <taxon>Bacteria</taxon>
        <taxon>Bacillati</taxon>
        <taxon>Bacillota</taxon>
        <taxon>Tissierellia</taxon>
        <taxon>Tissierellales</taxon>
        <taxon>Tepidimicrobiaceae</taxon>
        <taxon>Schnuerera</taxon>
    </lineage>
</organism>
<accession>M1YSV4</accession>
<evidence type="ECO:0000313" key="2">
    <source>
        <dbReference type="Proteomes" id="UP000245423"/>
    </source>
</evidence>
<name>M1YSV4_9FIRM</name>
<dbReference type="PANTHER" id="PTHR34374">
    <property type="entry name" value="LARGE RIBOSOMAL RNA SUBUNIT ACCUMULATION PROTEIN YCED HOMOLOG 1, CHLOROPLASTIC"/>
    <property type="match status" value="1"/>
</dbReference>
<protein>
    <recommendedName>
        <fullName evidence="3">DUF177 domain-containing protein</fullName>
    </recommendedName>
</protein>
<dbReference type="Proteomes" id="UP000245423">
    <property type="component" value="Chromosome 1"/>
</dbReference>
<dbReference type="RefSeq" id="WP_005583356.1">
    <property type="nucleotide sequence ID" value="NZ_LT669839.1"/>
</dbReference>
<dbReference type="HOGENOM" id="CLU_100236_1_1_9"/>
<gene>
    <name evidence="1" type="ORF">CUESP1_1617</name>
</gene>
<dbReference type="Pfam" id="PF02620">
    <property type="entry name" value="YceD"/>
    <property type="match status" value="1"/>
</dbReference>
<reference evidence="1 2" key="1">
    <citation type="submission" date="2016-11" db="EMBL/GenBank/DDBJ databases">
        <authorList>
            <person name="Manzoor S."/>
        </authorList>
    </citation>
    <scope>NUCLEOTIDE SEQUENCE [LARGE SCALE GENOMIC DNA]</scope>
    <source>
        <strain evidence="1">Clostridium ultunense strain Esp</strain>
    </source>
</reference>
<evidence type="ECO:0000313" key="1">
    <source>
        <dbReference type="EMBL" id="SHD76980.1"/>
    </source>
</evidence>
<proteinExistence type="predicted"/>